<proteinExistence type="predicted"/>
<feature type="domain" description="VanZ-like" evidence="2">
    <location>
        <begin position="34"/>
        <end position="125"/>
    </location>
</feature>
<sequence length="134" mass="15578">MNIWHFFTAESPYKKRAKSFAIAWTLLIFIACFVPGKEIPDVDIPFADKWVHFLLFGIFNFLWLLARPSLHWRHLMFWLLLGTGFGWFVEELQGLLSFLGRAKDMKDIYADALGAVLGVLIFYICARYAAAKQR</sequence>
<dbReference type="InterPro" id="IPR006976">
    <property type="entry name" value="VanZ-like"/>
</dbReference>
<reference evidence="4" key="1">
    <citation type="journal article" date="2019" name="Int. J. Syst. Evol. Microbiol.">
        <title>The Global Catalogue of Microorganisms (GCM) 10K type strain sequencing project: providing services to taxonomists for standard genome sequencing and annotation.</title>
        <authorList>
            <consortium name="The Broad Institute Genomics Platform"/>
            <consortium name="The Broad Institute Genome Sequencing Center for Infectious Disease"/>
            <person name="Wu L."/>
            <person name="Ma J."/>
        </authorList>
    </citation>
    <scope>NUCLEOTIDE SEQUENCE [LARGE SCALE GENOMIC DNA]</scope>
    <source>
        <strain evidence="4">JCM 31921</strain>
    </source>
</reference>
<protein>
    <recommendedName>
        <fullName evidence="2">VanZ-like domain-containing protein</fullName>
    </recommendedName>
</protein>
<comment type="caution">
    <text evidence="3">The sequence shown here is derived from an EMBL/GenBank/DDBJ whole genome shotgun (WGS) entry which is preliminary data.</text>
</comment>
<keyword evidence="1" id="KW-0812">Transmembrane</keyword>
<keyword evidence="1" id="KW-1133">Transmembrane helix</keyword>
<feature type="transmembrane region" description="Helical" evidence="1">
    <location>
        <begin position="75"/>
        <end position="96"/>
    </location>
</feature>
<dbReference type="NCBIfam" id="NF037970">
    <property type="entry name" value="vanZ_1"/>
    <property type="match status" value="1"/>
</dbReference>
<dbReference type="Proteomes" id="UP001501410">
    <property type="component" value="Unassembled WGS sequence"/>
</dbReference>
<evidence type="ECO:0000313" key="3">
    <source>
        <dbReference type="EMBL" id="GAA4452281.1"/>
    </source>
</evidence>
<evidence type="ECO:0000259" key="2">
    <source>
        <dbReference type="Pfam" id="PF04892"/>
    </source>
</evidence>
<gene>
    <name evidence="3" type="ORF">GCM10023092_11020</name>
</gene>
<evidence type="ECO:0000256" key="1">
    <source>
        <dbReference type="SAM" id="Phobius"/>
    </source>
</evidence>
<keyword evidence="4" id="KW-1185">Reference proteome</keyword>
<dbReference type="Pfam" id="PF04892">
    <property type="entry name" value="VanZ"/>
    <property type="match status" value="1"/>
</dbReference>
<feature type="transmembrane region" description="Helical" evidence="1">
    <location>
        <begin position="108"/>
        <end position="130"/>
    </location>
</feature>
<dbReference type="PANTHER" id="PTHR28008:SF1">
    <property type="entry name" value="DOMAIN PROTEIN, PUTATIVE (AFU_ORTHOLOGUE AFUA_3G10980)-RELATED"/>
    <property type="match status" value="1"/>
</dbReference>
<name>A0ABP8MLA9_9BACT</name>
<accession>A0ABP8MLA9</accession>
<feature type="transmembrane region" description="Helical" evidence="1">
    <location>
        <begin position="20"/>
        <end position="37"/>
    </location>
</feature>
<organism evidence="3 4">
    <name type="scientific">Rurimicrobium arvi</name>
    <dbReference type="NCBI Taxonomy" id="2049916"/>
    <lineage>
        <taxon>Bacteria</taxon>
        <taxon>Pseudomonadati</taxon>
        <taxon>Bacteroidota</taxon>
        <taxon>Chitinophagia</taxon>
        <taxon>Chitinophagales</taxon>
        <taxon>Chitinophagaceae</taxon>
        <taxon>Rurimicrobium</taxon>
    </lineage>
</organism>
<feature type="transmembrane region" description="Helical" evidence="1">
    <location>
        <begin position="49"/>
        <end position="66"/>
    </location>
</feature>
<dbReference type="PANTHER" id="PTHR28008">
    <property type="entry name" value="DOMAIN PROTEIN, PUTATIVE (AFU_ORTHOLOGUE AFUA_3G10980)-RELATED"/>
    <property type="match status" value="1"/>
</dbReference>
<keyword evidence="1" id="KW-0472">Membrane</keyword>
<evidence type="ECO:0000313" key="4">
    <source>
        <dbReference type="Proteomes" id="UP001501410"/>
    </source>
</evidence>
<dbReference type="EMBL" id="BAABEZ010000014">
    <property type="protein sequence ID" value="GAA4452281.1"/>
    <property type="molecule type" value="Genomic_DNA"/>
</dbReference>